<comment type="caution">
    <text evidence="7">The sequence shown here is derived from an EMBL/GenBank/DDBJ whole genome shotgun (WGS) entry which is preliminary data.</text>
</comment>
<dbReference type="STRING" id="1131292.BCR24_10115"/>
<proteinExistence type="predicted"/>
<keyword evidence="8" id="KW-1185">Reference proteome</keyword>
<keyword evidence="3 6" id="KW-0812">Transmembrane</keyword>
<comment type="subcellular location">
    <subcellularLocation>
        <location evidence="1">Cell membrane</location>
        <topology evidence="1">Multi-pass membrane protein</topology>
    </subcellularLocation>
</comment>
<evidence type="ECO:0000256" key="4">
    <source>
        <dbReference type="ARBA" id="ARBA00022989"/>
    </source>
</evidence>
<sequence>MGIINYGTFIVSAIVLNLIPGSDTIFILSKSTLGSKRQGVISVLGISSGILAHTFLAALGLSAILATSTLVFNSIKLLGATYLIYLGITTFLRKEALTTERAELTVNDWQIYKQGLLTNLLNPKVALFFLSLLPQYVDTQSQAGSLPFFILGITFVCTSTIWSLGIAYGSSFFVGLFKKNERTKKMTNKIAGCIYIGLGLNLLRATAKTS</sequence>
<dbReference type="PIRSF" id="PIRSF006324">
    <property type="entry name" value="LeuE"/>
    <property type="match status" value="1"/>
</dbReference>
<dbReference type="RefSeq" id="WP_069638859.1">
    <property type="nucleotide sequence ID" value="NZ_JAFBEZ010000011.1"/>
</dbReference>
<feature type="transmembrane region" description="Helical" evidence="6">
    <location>
        <begin position="70"/>
        <end position="92"/>
    </location>
</feature>
<dbReference type="GO" id="GO:0005886">
    <property type="term" value="C:plasma membrane"/>
    <property type="evidence" value="ECO:0007669"/>
    <property type="project" value="UniProtKB-SubCell"/>
</dbReference>
<dbReference type="PANTHER" id="PTHR30086:SF20">
    <property type="entry name" value="ARGININE EXPORTER PROTEIN ARGO-RELATED"/>
    <property type="match status" value="1"/>
</dbReference>
<dbReference type="PANTHER" id="PTHR30086">
    <property type="entry name" value="ARGININE EXPORTER PROTEIN ARGO"/>
    <property type="match status" value="1"/>
</dbReference>
<dbReference type="Pfam" id="PF01810">
    <property type="entry name" value="LysE"/>
    <property type="match status" value="1"/>
</dbReference>
<evidence type="ECO:0008006" key="9">
    <source>
        <dbReference type="Google" id="ProtNLM"/>
    </source>
</evidence>
<evidence type="ECO:0000256" key="2">
    <source>
        <dbReference type="ARBA" id="ARBA00022475"/>
    </source>
</evidence>
<keyword evidence="4 6" id="KW-1133">Transmembrane helix</keyword>
<dbReference type="AlphaFoldDB" id="A0A1E5HGA6"/>
<gene>
    <name evidence="7" type="ORF">BCR24_10115</name>
</gene>
<reference evidence="8" key="1">
    <citation type="submission" date="2016-09" db="EMBL/GenBank/DDBJ databases">
        <authorList>
            <person name="Gulvik C.A."/>
        </authorList>
    </citation>
    <scope>NUCLEOTIDE SEQUENCE [LARGE SCALE GENOMIC DNA]</scope>
    <source>
        <strain evidence="8">LMG 26676</strain>
    </source>
</reference>
<feature type="transmembrane region" description="Helical" evidence="6">
    <location>
        <begin position="40"/>
        <end position="64"/>
    </location>
</feature>
<evidence type="ECO:0000256" key="1">
    <source>
        <dbReference type="ARBA" id="ARBA00004651"/>
    </source>
</evidence>
<accession>A0A1E5HGA6</accession>
<dbReference type="EMBL" id="MIKC01000002">
    <property type="protein sequence ID" value="OEG23660.1"/>
    <property type="molecule type" value="Genomic_DNA"/>
</dbReference>
<dbReference type="InterPro" id="IPR001123">
    <property type="entry name" value="LeuE-type"/>
</dbReference>
<dbReference type="GO" id="GO:0015171">
    <property type="term" value="F:amino acid transmembrane transporter activity"/>
    <property type="evidence" value="ECO:0007669"/>
    <property type="project" value="TreeGrafter"/>
</dbReference>
<evidence type="ECO:0000256" key="6">
    <source>
        <dbReference type="SAM" id="Phobius"/>
    </source>
</evidence>
<feature type="transmembrane region" description="Helical" evidence="6">
    <location>
        <begin position="149"/>
        <end position="177"/>
    </location>
</feature>
<dbReference type="OrthoDB" id="9784202at2"/>
<organism evidence="7 8">
    <name type="scientific">Enterococcus ureilyticus</name>
    <dbReference type="NCBI Taxonomy" id="1131292"/>
    <lineage>
        <taxon>Bacteria</taxon>
        <taxon>Bacillati</taxon>
        <taxon>Bacillota</taxon>
        <taxon>Bacilli</taxon>
        <taxon>Lactobacillales</taxon>
        <taxon>Enterococcaceae</taxon>
        <taxon>Enterococcus</taxon>
    </lineage>
</organism>
<evidence type="ECO:0000313" key="8">
    <source>
        <dbReference type="Proteomes" id="UP000094469"/>
    </source>
</evidence>
<evidence type="ECO:0000256" key="5">
    <source>
        <dbReference type="ARBA" id="ARBA00023136"/>
    </source>
</evidence>
<evidence type="ECO:0000313" key="7">
    <source>
        <dbReference type="EMBL" id="OEG23660.1"/>
    </source>
</evidence>
<dbReference type="Proteomes" id="UP000094469">
    <property type="component" value="Unassembled WGS sequence"/>
</dbReference>
<name>A0A1E5HGA6_9ENTE</name>
<keyword evidence="5 6" id="KW-0472">Membrane</keyword>
<feature type="transmembrane region" description="Helical" evidence="6">
    <location>
        <begin position="6"/>
        <end position="28"/>
    </location>
</feature>
<keyword evidence="2" id="KW-1003">Cell membrane</keyword>
<evidence type="ECO:0000256" key="3">
    <source>
        <dbReference type="ARBA" id="ARBA00022692"/>
    </source>
</evidence>
<protein>
    <recommendedName>
        <fullName evidence="9">Homoserine lactone transporter</fullName>
    </recommendedName>
</protein>